<dbReference type="PANTHER" id="PTHR11439:SF502">
    <property type="entry name" value="SECRETED RXLR EFFECTOR PROTEIN 161-LIKE"/>
    <property type="match status" value="1"/>
</dbReference>
<dbReference type="CDD" id="cd09272">
    <property type="entry name" value="RNase_HI_RT_Ty1"/>
    <property type="match status" value="1"/>
</dbReference>
<sequence length="396" mass="46023">MRSLSDVYERCNLCIVKPQSFEEAIKDEDWRKAMEKEIDVIEKNETWQLVEKLKDKEIIGVKWIYRVKYHSDGRVQRLKARLVAKGYSQQPGVDFHETFAPVARLDTIRTIIAVVAKKDWLLYQLDIKSAFLNGKLEEEIYVEQPQGFVVDKEEKKVYKLKKALYGLKQAPRAWYTQIDNYFIENGFIRSKIYQEEDDVFICQKRYVEHILKKFGMAGCNPVSTPLVVNEKLRKEDGGKMVDETHFRSPIGNLLNIEVKLIGHCDSDWGGYIDDLKSTSGYAFSLGSASLATSQAIWLRRILEDIKEKQNEATYLLCDNKSTIAIAKNYVFHSRTRHIAVKYHFIKEDISNGEVQLMYCKSENQVADIFAKALPLEKLVHFRKLLGVEEHHIRGRM</sequence>
<dbReference type="InterPro" id="IPR043502">
    <property type="entry name" value="DNA/RNA_pol_sf"/>
</dbReference>
<comment type="caution">
    <text evidence="2">The sequence shown here is derived from an EMBL/GenBank/DDBJ whole genome shotgun (WGS) entry which is preliminary data.</text>
</comment>
<reference evidence="2 3" key="1">
    <citation type="journal article" date="2018" name="PLoS Genet.">
        <title>Population sequencing reveals clonal diversity and ancestral inbreeding in the grapevine cultivar Chardonnay.</title>
        <authorList>
            <person name="Roach M.J."/>
            <person name="Johnson D.L."/>
            <person name="Bohlmann J."/>
            <person name="van Vuuren H.J."/>
            <person name="Jones S.J."/>
            <person name="Pretorius I.S."/>
            <person name="Schmidt S.A."/>
            <person name="Borneman A.R."/>
        </authorList>
    </citation>
    <scope>NUCLEOTIDE SEQUENCE [LARGE SCALE GENOMIC DNA]</scope>
    <source>
        <strain evidence="3">cv. Chardonnay</strain>
        <tissue evidence="2">Leaf</tissue>
    </source>
</reference>
<dbReference type="InterPro" id="IPR013103">
    <property type="entry name" value="RVT_2"/>
</dbReference>
<dbReference type="EMBL" id="QGNW01001469">
    <property type="protein sequence ID" value="RVW39845.1"/>
    <property type="molecule type" value="Genomic_DNA"/>
</dbReference>
<gene>
    <name evidence="2" type="primary">RE2_909</name>
    <name evidence="2" type="ORF">CK203_083116</name>
</gene>
<dbReference type="AlphaFoldDB" id="A0A438DWF6"/>
<evidence type="ECO:0000313" key="3">
    <source>
        <dbReference type="Proteomes" id="UP000288805"/>
    </source>
</evidence>
<dbReference type="PANTHER" id="PTHR11439">
    <property type="entry name" value="GAG-POL-RELATED RETROTRANSPOSON"/>
    <property type="match status" value="1"/>
</dbReference>
<dbReference type="Pfam" id="PF07727">
    <property type="entry name" value="RVT_2"/>
    <property type="match status" value="1"/>
</dbReference>
<dbReference type="Proteomes" id="UP000288805">
    <property type="component" value="Unassembled WGS sequence"/>
</dbReference>
<proteinExistence type="predicted"/>
<feature type="domain" description="Reverse transcriptase Ty1/copia-type" evidence="1">
    <location>
        <begin position="44"/>
        <end position="190"/>
    </location>
</feature>
<evidence type="ECO:0000313" key="2">
    <source>
        <dbReference type="EMBL" id="RVW39845.1"/>
    </source>
</evidence>
<name>A0A438DWF6_VITVI</name>
<accession>A0A438DWF6</accession>
<evidence type="ECO:0000259" key="1">
    <source>
        <dbReference type="Pfam" id="PF07727"/>
    </source>
</evidence>
<protein>
    <submittedName>
        <fullName evidence="2">Retrovirus-related Pol polyprotein from transposon RE2</fullName>
    </submittedName>
</protein>
<organism evidence="2 3">
    <name type="scientific">Vitis vinifera</name>
    <name type="common">Grape</name>
    <dbReference type="NCBI Taxonomy" id="29760"/>
    <lineage>
        <taxon>Eukaryota</taxon>
        <taxon>Viridiplantae</taxon>
        <taxon>Streptophyta</taxon>
        <taxon>Embryophyta</taxon>
        <taxon>Tracheophyta</taxon>
        <taxon>Spermatophyta</taxon>
        <taxon>Magnoliopsida</taxon>
        <taxon>eudicotyledons</taxon>
        <taxon>Gunneridae</taxon>
        <taxon>Pentapetalae</taxon>
        <taxon>rosids</taxon>
        <taxon>Vitales</taxon>
        <taxon>Vitaceae</taxon>
        <taxon>Viteae</taxon>
        <taxon>Vitis</taxon>
    </lineage>
</organism>
<dbReference type="SUPFAM" id="SSF56672">
    <property type="entry name" value="DNA/RNA polymerases"/>
    <property type="match status" value="1"/>
</dbReference>